<evidence type="ECO:0000313" key="1">
    <source>
        <dbReference type="EMBL" id="KIJ39901.1"/>
    </source>
</evidence>
<dbReference type="CDD" id="cd04301">
    <property type="entry name" value="NAT_SF"/>
    <property type="match status" value="1"/>
</dbReference>
<dbReference type="Gene3D" id="3.40.630.30">
    <property type="match status" value="1"/>
</dbReference>
<gene>
    <name evidence="1" type="ORF">M422DRAFT_49415</name>
</gene>
<protein>
    <submittedName>
        <fullName evidence="1">Unplaced genomic scaffold SPHSTscaffold_73, whole genome shotgun sequence</fullName>
    </submittedName>
</protein>
<proteinExistence type="predicted"/>
<evidence type="ECO:0000313" key="2">
    <source>
        <dbReference type="Proteomes" id="UP000054279"/>
    </source>
</evidence>
<dbReference type="Proteomes" id="UP000054279">
    <property type="component" value="Unassembled WGS sequence"/>
</dbReference>
<sequence>MATIYELPSREDPYFQGALDALESGYTLANMPYSLSLAGDLSLLGETRIPYLALSMGHGYVHLAVVNGEIVTREQYAGLDLARNLNRKFRTCLSNYIPVYKELGTKGYGLEPEDLDRYVIELLAVKKEHQRKGIAGKPIRLCLDAAKAEPRQEATKAVETYLIFSSCDFTNHKE</sequence>
<keyword evidence="2" id="KW-1185">Reference proteome</keyword>
<dbReference type="EMBL" id="KN837148">
    <property type="protein sequence ID" value="KIJ39901.1"/>
    <property type="molecule type" value="Genomic_DNA"/>
</dbReference>
<organism evidence="1 2">
    <name type="scientific">Sphaerobolus stellatus (strain SS14)</name>
    <dbReference type="NCBI Taxonomy" id="990650"/>
    <lineage>
        <taxon>Eukaryota</taxon>
        <taxon>Fungi</taxon>
        <taxon>Dikarya</taxon>
        <taxon>Basidiomycota</taxon>
        <taxon>Agaricomycotina</taxon>
        <taxon>Agaricomycetes</taxon>
        <taxon>Phallomycetidae</taxon>
        <taxon>Geastrales</taxon>
        <taxon>Sphaerobolaceae</taxon>
        <taxon>Sphaerobolus</taxon>
    </lineage>
</organism>
<dbReference type="AlphaFoldDB" id="A0A0C9VPZ3"/>
<reference evidence="1 2" key="1">
    <citation type="submission" date="2014-06" db="EMBL/GenBank/DDBJ databases">
        <title>Evolutionary Origins and Diversification of the Mycorrhizal Mutualists.</title>
        <authorList>
            <consortium name="DOE Joint Genome Institute"/>
            <consortium name="Mycorrhizal Genomics Consortium"/>
            <person name="Kohler A."/>
            <person name="Kuo A."/>
            <person name="Nagy L.G."/>
            <person name="Floudas D."/>
            <person name="Copeland A."/>
            <person name="Barry K.W."/>
            <person name="Cichocki N."/>
            <person name="Veneault-Fourrey C."/>
            <person name="LaButti K."/>
            <person name="Lindquist E.A."/>
            <person name="Lipzen A."/>
            <person name="Lundell T."/>
            <person name="Morin E."/>
            <person name="Murat C."/>
            <person name="Riley R."/>
            <person name="Ohm R."/>
            <person name="Sun H."/>
            <person name="Tunlid A."/>
            <person name="Henrissat B."/>
            <person name="Grigoriev I.V."/>
            <person name="Hibbett D.S."/>
            <person name="Martin F."/>
        </authorList>
    </citation>
    <scope>NUCLEOTIDE SEQUENCE [LARGE SCALE GENOMIC DNA]</scope>
    <source>
        <strain evidence="1 2">SS14</strain>
    </source>
</reference>
<dbReference type="HOGENOM" id="CLU_1541090_0_0_1"/>
<name>A0A0C9VPZ3_SPHS4</name>
<accession>A0A0C9VPZ3</accession>